<evidence type="ECO:0000256" key="6">
    <source>
        <dbReference type="ARBA" id="ARBA00022989"/>
    </source>
</evidence>
<evidence type="ECO:0000313" key="11">
    <source>
        <dbReference type="EMBL" id="MBP2405137.1"/>
    </source>
</evidence>
<feature type="transmembrane region" description="Helical" evidence="8">
    <location>
        <begin position="378"/>
        <end position="399"/>
    </location>
</feature>
<keyword evidence="2 8" id="KW-0813">Transport</keyword>
<evidence type="ECO:0000256" key="7">
    <source>
        <dbReference type="ARBA" id="ARBA00023136"/>
    </source>
</evidence>
<feature type="transmembrane region" description="Helical" evidence="8">
    <location>
        <begin position="242"/>
        <end position="265"/>
    </location>
</feature>
<dbReference type="PROSITE" id="PS50928">
    <property type="entry name" value="ABC_TM1"/>
    <property type="match status" value="1"/>
</dbReference>
<feature type="compositionally biased region" description="Low complexity" evidence="9">
    <location>
        <begin position="51"/>
        <end position="60"/>
    </location>
</feature>
<sequence>MTASSDKPEPDKPGPDTPEPENKDAAETAAKPADESGDAKAADKAADKPADAAAETPADETPADKKPADAASDDKASDDKAGDKKAADEKAAEAKADAKPSLDKKSGDDAKASAGKRTAADTPPPGKGKGTAKTAAAAMPEAIKAIPVRHYGRWVSAVLVLGLLALLVNAFATANVNYSAIPDYLFNSTVVEGLGKTVLISVLAMVLGLVLGILLAVMRLSKNPVTSSVSWAYIWFFRGTPVYVQLLLWFNLALIFPYINLGFIYRDEMSDFMTPFMAALLGLGLNEAAYMSEIVRAGIQSVDEGQTEASHALGMNQGKTLRRIVLPQAMRVIVPPTGNEFINMLKTSSLAASAAQYLELLRSTSDIGQTTGATVEMLFLAATWYLILTSVFSVGQYYLERHYARGSLRSLPLTPWQKVKKNLATFSHRSPEGMSA</sequence>
<feature type="domain" description="ABC transmembrane type-1" evidence="10">
    <location>
        <begin position="194"/>
        <end position="396"/>
    </location>
</feature>
<evidence type="ECO:0000256" key="1">
    <source>
        <dbReference type="ARBA" id="ARBA00004651"/>
    </source>
</evidence>
<dbReference type="InterPro" id="IPR010065">
    <property type="entry name" value="AA_ABC_transptr_permease_3TM"/>
</dbReference>
<evidence type="ECO:0000259" key="10">
    <source>
        <dbReference type="PROSITE" id="PS50928"/>
    </source>
</evidence>
<evidence type="ECO:0000256" key="5">
    <source>
        <dbReference type="ARBA" id="ARBA00022970"/>
    </source>
</evidence>
<dbReference type="PANTHER" id="PTHR30614:SF0">
    <property type="entry name" value="L-CYSTINE TRANSPORT SYSTEM PERMEASE PROTEIN TCYL"/>
    <property type="match status" value="1"/>
</dbReference>
<feature type="region of interest" description="Disordered" evidence="9">
    <location>
        <begin position="1"/>
        <end position="134"/>
    </location>
</feature>
<dbReference type="EMBL" id="JAGIOH010000001">
    <property type="protein sequence ID" value="MBP2405137.1"/>
    <property type="molecule type" value="Genomic_DNA"/>
</dbReference>
<dbReference type="InterPro" id="IPR035906">
    <property type="entry name" value="MetI-like_sf"/>
</dbReference>
<evidence type="ECO:0000256" key="4">
    <source>
        <dbReference type="ARBA" id="ARBA00022692"/>
    </source>
</evidence>
<comment type="subcellular location">
    <subcellularLocation>
        <location evidence="1 8">Cell membrane</location>
        <topology evidence="1 8">Multi-pass membrane protein</topology>
    </subcellularLocation>
</comment>
<dbReference type="NCBIfam" id="TIGR01726">
    <property type="entry name" value="HEQRo_perm_3TM"/>
    <property type="match status" value="1"/>
</dbReference>
<feature type="transmembrane region" description="Helical" evidence="8">
    <location>
        <begin position="198"/>
        <end position="221"/>
    </location>
</feature>
<evidence type="ECO:0000256" key="3">
    <source>
        <dbReference type="ARBA" id="ARBA00022475"/>
    </source>
</evidence>
<evidence type="ECO:0000256" key="2">
    <source>
        <dbReference type="ARBA" id="ARBA00022448"/>
    </source>
</evidence>
<evidence type="ECO:0000256" key="9">
    <source>
        <dbReference type="SAM" id="MobiDB-lite"/>
    </source>
</evidence>
<accession>A0ABS4Y8L7</accession>
<reference evidence="11 12" key="1">
    <citation type="submission" date="2021-03" db="EMBL/GenBank/DDBJ databases">
        <title>Sequencing the genomes of 1000 actinobacteria strains.</title>
        <authorList>
            <person name="Klenk H.-P."/>
        </authorList>
    </citation>
    <scope>NUCLEOTIDE SEQUENCE [LARGE SCALE GENOMIC DNA]</scope>
    <source>
        <strain evidence="11 12">DSM 41480</strain>
    </source>
</reference>
<protein>
    <submittedName>
        <fullName evidence="11">Polar amino acid transport system permease protein</fullName>
    </submittedName>
</protein>
<keyword evidence="4 8" id="KW-0812">Transmembrane</keyword>
<dbReference type="InterPro" id="IPR043429">
    <property type="entry name" value="ArtM/GltK/GlnP/TcyL/YhdX-like"/>
</dbReference>
<evidence type="ECO:0000313" key="12">
    <source>
        <dbReference type="Proteomes" id="UP001519291"/>
    </source>
</evidence>
<dbReference type="PANTHER" id="PTHR30614">
    <property type="entry name" value="MEMBRANE COMPONENT OF AMINO ACID ABC TRANSPORTER"/>
    <property type="match status" value="1"/>
</dbReference>
<dbReference type="InterPro" id="IPR000515">
    <property type="entry name" value="MetI-like"/>
</dbReference>
<evidence type="ECO:0000256" key="8">
    <source>
        <dbReference type="RuleBase" id="RU363032"/>
    </source>
</evidence>
<feature type="transmembrane region" description="Helical" evidence="8">
    <location>
        <begin position="154"/>
        <end position="178"/>
    </location>
</feature>
<keyword evidence="3" id="KW-1003">Cell membrane</keyword>
<dbReference type="Proteomes" id="UP001519291">
    <property type="component" value="Unassembled WGS sequence"/>
</dbReference>
<organism evidence="11 12">
    <name type="scientific">Streptomyces syringium</name>
    <dbReference type="NCBI Taxonomy" id="76729"/>
    <lineage>
        <taxon>Bacteria</taxon>
        <taxon>Bacillati</taxon>
        <taxon>Actinomycetota</taxon>
        <taxon>Actinomycetes</taxon>
        <taxon>Kitasatosporales</taxon>
        <taxon>Streptomycetaceae</taxon>
        <taxon>Streptomyces</taxon>
    </lineage>
</organism>
<comment type="similarity">
    <text evidence="8">Belongs to the binding-protein-dependent transport system permease family.</text>
</comment>
<gene>
    <name evidence="11" type="ORF">JO379_004606</name>
</gene>
<keyword evidence="7 8" id="KW-0472">Membrane</keyword>
<name>A0ABS4Y8L7_9ACTN</name>
<proteinExistence type="inferred from homology"/>
<dbReference type="Gene3D" id="1.10.3720.10">
    <property type="entry name" value="MetI-like"/>
    <property type="match status" value="1"/>
</dbReference>
<keyword evidence="5" id="KW-0029">Amino-acid transport</keyword>
<feature type="compositionally biased region" description="Basic and acidic residues" evidence="9">
    <location>
        <begin position="1"/>
        <end position="50"/>
    </location>
</feature>
<keyword evidence="6 8" id="KW-1133">Transmembrane helix</keyword>
<keyword evidence="12" id="KW-1185">Reference proteome</keyword>
<dbReference type="SUPFAM" id="SSF161098">
    <property type="entry name" value="MetI-like"/>
    <property type="match status" value="1"/>
</dbReference>
<comment type="caution">
    <text evidence="11">The sequence shown here is derived from an EMBL/GenBank/DDBJ whole genome shotgun (WGS) entry which is preliminary data.</text>
</comment>
<feature type="compositionally biased region" description="Basic and acidic residues" evidence="9">
    <location>
        <begin position="62"/>
        <end position="111"/>
    </location>
</feature>
<dbReference type="Pfam" id="PF00528">
    <property type="entry name" value="BPD_transp_1"/>
    <property type="match status" value="1"/>
</dbReference>
<dbReference type="CDD" id="cd06261">
    <property type="entry name" value="TM_PBP2"/>
    <property type="match status" value="1"/>
</dbReference>